<evidence type="ECO:0000256" key="6">
    <source>
        <dbReference type="ARBA" id="ARBA00022989"/>
    </source>
</evidence>
<dbReference type="InterPro" id="IPR000727">
    <property type="entry name" value="T_SNARE_dom"/>
</dbReference>
<feature type="coiled-coil region" evidence="9">
    <location>
        <begin position="71"/>
        <end position="98"/>
    </location>
</feature>
<evidence type="ECO:0000256" key="4">
    <source>
        <dbReference type="ARBA" id="ARBA00022692"/>
    </source>
</evidence>
<keyword evidence="6 11" id="KW-1133">Transmembrane helix</keyword>
<feature type="region of interest" description="Disordered" evidence="10">
    <location>
        <begin position="1"/>
        <end position="25"/>
    </location>
</feature>
<evidence type="ECO:0000256" key="1">
    <source>
        <dbReference type="ARBA" id="ARBA00004211"/>
    </source>
</evidence>
<dbReference type="STRING" id="34508.A0A4U5NJ94"/>
<dbReference type="InterPro" id="IPR006011">
    <property type="entry name" value="Syntaxin_N"/>
</dbReference>
<dbReference type="Pfam" id="PF00804">
    <property type="entry name" value="Syntaxin"/>
    <property type="match status" value="1"/>
</dbReference>
<dbReference type="GO" id="GO:0006886">
    <property type="term" value="P:intracellular protein transport"/>
    <property type="evidence" value="ECO:0007669"/>
    <property type="project" value="InterPro"/>
</dbReference>
<evidence type="ECO:0000313" key="13">
    <source>
        <dbReference type="EMBL" id="TKR83249.1"/>
    </source>
</evidence>
<dbReference type="PANTHER" id="PTHR19957">
    <property type="entry name" value="SYNTAXIN"/>
    <property type="match status" value="1"/>
</dbReference>
<reference evidence="13 14" key="1">
    <citation type="journal article" date="2015" name="Genome Biol.">
        <title>Comparative genomics of Steinernema reveals deeply conserved gene regulatory networks.</title>
        <authorList>
            <person name="Dillman A.R."/>
            <person name="Macchietto M."/>
            <person name="Porter C.F."/>
            <person name="Rogers A."/>
            <person name="Williams B."/>
            <person name="Antoshechkin I."/>
            <person name="Lee M.M."/>
            <person name="Goodwin Z."/>
            <person name="Lu X."/>
            <person name="Lewis E.E."/>
            <person name="Goodrich-Blair H."/>
            <person name="Stock S.P."/>
            <person name="Adams B.J."/>
            <person name="Sternberg P.W."/>
            <person name="Mortazavi A."/>
        </authorList>
    </citation>
    <scope>NUCLEOTIDE SEQUENCE [LARGE SCALE GENOMIC DNA]</scope>
    <source>
        <strain evidence="13 14">ALL</strain>
    </source>
</reference>
<dbReference type="EMBL" id="AZBU02000004">
    <property type="protein sequence ID" value="TKR83249.1"/>
    <property type="molecule type" value="Genomic_DNA"/>
</dbReference>
<keyword evidence="5" id="KW-0532">Neurotransmitter transport</keyword>
<dbReference type="GO" id="GO:0005484">
    <property type="term" value="F:SNAP receptor activity"/>
    <property type="evidence" value="ECO:0007669"/>
    <property type="project" value="InterPro"/>
</dbReference>
<dbReference type="InterPro" id="IPR045242">
    <property type="entry name" value="Syntaxin"/>
</dbReference>
<dbReference type="SMART" id="SM00503">
    <property type="entry name" value="SynN"/>
    <property type="match status" value="1"/>
</dbReference>
<dbReference type="Proteomes" id="UP000298663">
    <property type="component" value="Unassembled WGS sequence"/>
</dbReference>
<evidence type="ECO:0000256" key="10">
    <source>
        <dbReference type="SAM" id="MobiDB-lite"/>
    </source>
</evidence>
<keyword evidence="3" id="KW-0813">Transport</keyword>
<comment type="subcellular location">
    <subcellularLocation>
        <location evidence="1">Membrane</location>
        <topology evidence="1">Single-pass type IV membrane protein</topology>
    </subcellularLocation>
</comment>
<evidence type="ECO:0000256" key="9">
    <source>
        <dbReference type="SAM" id="Coils"/>
    </source>
</evidence>
<feature type="domain" description="T-SNARE coiled-coil homology" evidence="12">
    <location>
        <begin position="228"/>
        <end position="290"/>
    </location>
</feature>
<comment type="similarity">
    <text evidence="2 8">Belongs to the syntaxin family.</text>
</comment>
<comment type="caution">
    <text evidence="13">The sequence shown here is derived from an EMBL/GenBank/DDBJ whole genome shotgun (WGS) entry which is preliminary data.</text>
</comment>
<evidence type="ECO:0000256" key="7">
    <source>
        <dbReference type="ARBA" id="ARBA00023136"/>
    </source>
</evidence>
<keyword evidence="7 11" id="KW-0472">Membrane</keyword>
<keyword evidence="14" id="KW-1185">Reference proteome</keyword>
<feature type="compositionally biased region" description="Basic and acidic residues" evidence="10">
    <location>
        <begin position="1"/>
        <end position="12"/>
    </location>
</feature>
<evidence type="ECO:0000256" key="5">
    <source>
        <dbReference type="ARBA" id="ARBA00022775"/>
    </source>
</evidence>
<dbReference type="GO" id="GO:0031201">
    <property type="term" value="C:SNARE complex"/>
    <property type="evidence" value="ECO:0007669"/>
    <property type="project" value="TreeGrafter"/>
</dbReference>
<protein>
    <recommendedName>
        <fullName evidence="12">t-SNARE coiled-coil homology domain-containing protein</fullName>
    </recommendedName>
</protein>
<evidence type="ECO:0000256" key="2">
    <source>
        <dbReference type="ARBA" id="ARBA00009063"/>
    </source>
</evidence>
<feature type="compositionally biased region" description="Low complexity" evidence="10">
    <location>
        <begin position="13"/>
        <end position="25"/>
    </location>
</feature>
<keyword evidence="4 11" id="KW-0812">Transmembrane</keyword>
<evidence type="ECO:0000259" key="12">
    <source>
        <dbReference type="PROSITE" id="PS50192"/>
    </source>
</evidence>
<dbReference type="SMART" id="SM00397">
    <property type="entry name" value="t_SNARE"/>
    <property type="match status" value="1"/>
</dbReference>
<reference evidence="13 14" key="2">
    <citation type="journal article" date="2019" name="G3 (Bethesda)">
        <title>Hybrid Assembly of the Genome of the Entomopathogenic Nematode Steinernema carpocapsae Identifies the X-Chromosome.</title>
        <authorList>
            <person name="Serra L."/>
            <person name="Macchietto M."/>
            <person name="Macias-Munoz A."/>
            <person name="McGill C.J."/>
            <person name="Rodriguez I.M."/>
            <person name="Rodriguez B."/>
            <person name="Murad R."/>
            <person name="Mortazavi A."/>
        </authorList>
    </citation>
    <scope>NUCLEOTIDE SEQUENCE [LARGE SCALE GENOMIC DNA]</scope>
    <source>
        <strain evidence="13 14">ALL</strain>
    </source>
</reference>
<dbReference type="PANTHER" id="PTHR19957:SF307">
    <property type="entry name" value="PROTEIN SSO1-RELATED"/>
    <property type="match status" value="1"/>
</dbReference>
<dbReference type="Gene3D" id="1.20.58.70">
    <property type="match status" value="1"/>
</dbReference>
<dbReference type="GO" id="GO:0012505">
    <property type="term" value="C:endomembrane system"/>
    <property type="evidence" value="ECO:0007669"/>
    <property type="project" value="TreeGrafter"/>
</dbReference>
<dbReference type="CDD" id="cd15848">
    <property type="entry name" value="SNARE_syntaxin1-like"/>
    <property type="match status" value="1"/>
</dbReference>
<dbReference type="GO" id="GO:0006836">
    <property type="term" value="P:neurotransmitter transport"/>
    <property type="evidence" value="ECO:0007669"/>
    <property type="project" value="UniProtKB-KW"/>
</dbReference>
<dbReference type="InterPro" id="IPR006012">
    <property type="entry name" value="Syntaxin/epimorphin_CS"/>
</dbReference>
<dbReference type="SUPFAM" id="SSF47661">
    <property type="entry name" value="t-snare proteins"/>
    <property type="match status" value="1"/>
</dbReference>
<evidence type="ECO:0000256" key="3">
    <source>
        <dbReference type="ARBA" id="ARBA00022448"/>
    </source>
</evidence>
<dbReference type="GO" id="GO:0006887">
    <property type="term" value="P:exocytosis"/>
    <property type="evidence" value="ECO:0007669"/>
    <property type="project" value="TreeGrafter"/>
</dbReference>
<dbReference type="PROSITE" id="PS00914">
    <property type="entry name" value="SYNTAXIN"/>
    <property type="match status" value="1"/>
</dbReference>
<accession>A0A4U5NJ94</accession>
<dbReference type="GO" id="GO:0000149">
    <property type="term" value="F:SNARE binding"/>
    <property type="evidence" value="ECO:0007669"/>
    <property type="project" value="TreeGrafter"/>
</dbReference>
<organism evidence="13 14">
    <name type="scientific">Steinernema carpocapsae</name>
    <name type="common">Entomopathogenic nematode</name>
    <dbReference type="NCBI Taxonomy" id="34508"/>
    <lineage>
        <taxon>Eukaryota</taxon>
        <taxon>Metazoa</taxon>
        <taxon>Ecdysozoa</taxon>
        <taxon>Nematoda</taxon>
        <taxon>Chromadorea</taxon>
        <taxon>Rhabditida</taxon>
        <taxon>Tylenchina</taxon>
        <taxon>Panagrolaimomorpha</taxon>
        <taxon>Strongyloidoidea</taxon>
        <taxon>Steinernematidae</taxon>
        <taxon>Steinernema</taxon>
    </lineage>
</organism>
<evidence type="ECO:0000256" key="11">
    <source>
        <dbReference type="SAM" id="Phobius"/>
    </source>
</evidence>
<proteinExistence type="inferred from homology"/>
<evidence type="ECO:0000313" key="14">
    <source>
        <dbReference type="Proteomes" id="UP000298663"/>
    </source>
</evidence>
<sequence>MTTRDRTAEFRRAGSARQSGRSVRSIPNTKISVASTNPFEGNFLAVPVETTSRGHKASASIHSTDVLLNEIDQLHVMMDQLDIQIQKLKAKQNQILEEVLVEPKRKQELEKLINDIKNQTTELRPHIAKLEAEIQHDDSDESYRTGAEKRIRKRQCEYLKNKFRILIDGFNEAQLLYKDKISIRVKRQLDLVGEHLSESQVAHMLDEKATDVFYRELKPMTVAGQIALEDATARHHEILELEKNISTLEELFIDIYQLVQSQGEMVDNIHRNLAAAASYTGEANRMVRKAIIKQRRSRWMKIWCIVGTIVVLMILVIVAIVLLKHFL</sequence>
<feature type="transmembrane region" description="Helical" evidence="11">
    <location>
        <begin position="302"/>
        <end position="323"/>
    </location>
</feature>
<dbReference type="Pfam" id="PF05739">
    <property type="entry name" value="SNARE"/>
    <property type="match status" value="1"/>
</dbReference>
<name>A0A4U5NJ94_STECR</name>
<dbReference type="AlphaFoldDB" id="A0A4U5NJ94"/>
<evidence type="ECO:0000256" key="8">
    <source>
        <dbReference type="RuleBase" id="RU003858"/>
    </source>
</evidence>
<keyword evidence="9" id="KW-0175">Coiled coil</keyword>
<dbReference type="GO" id="GO:0005886">
    <property type="term" value="C:plasma membrane"/>
    <property type="evidence" value="ECO:0007669"/>
    <property type="project" value="TreeGrafter"/>
</dbReference>
<dbReference type="OrthoDB" id="10255013at2759"/>
<dbReference type="Gene3D" id="1.20.5.110">
    <property type="match status" value="1"/>
</dbReference>
<dbReference type="GO" id="GO:0048278">
    <property type="term" value="P:vesicle docking"/>
    <property type="evidence" value="ECO:0007669"/>
    <property type="project" value="TreeGrafter"/>
</dbReference>
<dbReference type="GO" id="GO:0006906">
    <property type="term" value="P:vesicle fusion"/>
    <property type="evidence" value="ECO:0007669"/>
    <property type="project" value="TreeGrafter"/>
</dbReference>
<gene>
    <name evidence="13" type="ORF">L596_016872</name>
</gene>
<dbReference type="InterPro" id="IPR010989">
    <property type="entry name" value="SNARE"/>
</dbReference>
<dbReference type="PROSITE" id="PS50192">
    <property type="entry name" value="T_SNARE"/>
    <property type="match status" value="1"/>
</dbReference>